<sequence>MEPTFEQAEELAGMFHLLGDVNRLRLICACLEEAVCVQDLADRFSLPPSLVSHHLRLLKAARIMRAERRGKQVFYTVNDEHVRRVLSDMTIHVAEDTGGER</sequence>
<dbReference type="InterPro" id="IPR011991">
    <property type="entry name" value="ArsR-like_HTH"/>
</dbReference>
<dbReference type="CDD" id="cd00090">
    <property type="entry name" value="HTH_ARSR"/>
    <property type="match status" value="1"/>
</dbReference>
<evidence type="ECO:0000259" key="4">
    <source>
        <dbReference type="PROSITE" id="PS50987"/>
    </source>
</evidence>
<dbReference type="PROSITE" id="PS50987">
    <property type="entry name" value="HTH_ARSR_2"/>
    <property type="match status" value="1"/>
</dbReference>
<dbReference type="Gene3D" id="1.10.10.10">
    <property type="entry name" value="Winged helix-like DNA-binding domain superfamily/Winged helix DNA-binding domain"/>
    <property type="match status" value="1"/>
</dbReference>
<dbReference type="InterPro" id="IPR001845">
    <property type="entry name" value="HTH_ArsR_DNA-bd_dom"/>
</dbReference>
<keyword evidence="2 5" id="KW-0238">DNA-binding</keyword>
<dbReference type="SUPFAM" id="SSF46785">
    <property type="entry name" value="Winged helix' DNA-binding domain"/>
    <property type="match status" value="1"/>
</dbReference>
<dbReference type="OrthoDB" id="9796124at2"/>
<dbReference type="AlphaFoldDB" id="A0A2I2MI92"/>
<feature type="domain" description="HTH arsR-type" evidence="4">
    <location>
        <begin position="3"/>
        <end position="97"/>
    </location>
</feature>
<reference evidence="5" key="1">
    <citation type="submission" date="2017-12" db="EMBL/GenBank/DDBJ databases">
        <authorList>
            <consortium name="SysMetEx"/>
        </authorList>
    </citation>
    <scope>NUCLEOTIDE SEQUENCE</scope>
    <source>
        <strain evidence="5">Pb_238</strain>
    </source>
</reference>
<organism evidence="5">
    <name type="scientific">Leptospirillum ferriphilum</name>
    <dbReference type="NCBI Taxonomy" id="178606"/>
    <lineage>
        <taxon>Bacteria</taxon>
        <taxon>Pseudomonadati</taxon>
        <taxon>Nitrospirota</taxon>
        <taxon>Nitrospiria</taxon>
        <taxon>Nitrospirales</taxon>
        <taxon>Nitrospiraceae</taxon>
        <taxon>Leptospirillum</taxon>
    </lineage>
</organism>
<proteinExistence type="predicted"/>
<dbReference type="InterPro" id="IPR036388">
    <property type="entry name" value="WH-like_DNA-bd_sf"/>
</dbReference>
<accession>A0A2I2MI92</accession>
<keyword evidence="3" id="KW-0804">Transcription</keyword>
<keyword evidence="1" id="KW-0805">Transcription regulation</keyword>
<evidence type="ECO:0000256" key="2">
    <source>
        <dbReference type="ARBA" id="ARBA00023125"/>
    </source>
</evidence>
<dbReference type="PRINTS" id="PR00778">
    <property type="entry name" value="HTHARSR"/>
</dbReference>
<name>A0A2I2MI92_9BACT</name>
<dbReference type="NCBIfam" id="NF033788">
    <property type="entry name" value="HTH_metalloreg"/>
    <property type="match status" value="1"/>
</dbReference>
<evidence type="ECO:0000256" key="1">
    <source>
        <dbReference type="ARBA" id="ARBA00023015"/>
    </source>
</evidence>
<dbReference type="RefSeq" id="WP_023524951.1">
    <property type="nucleotide sequence ID" value="NZ_JPGK01000004.1"/>
</dbReference>
<dbReference type="GO" id="GO:0003700">
    <property type="term" value="F:DNA-binding transcription factor activity"/>
    <property type="evidence" value="ECO:0007669"/>
    <property type="project" value="InterPro"/>
</dbReference>
<dbReference type="InterPro" id="IPR051081">
    <property type="entry name" value="HTH_MetalResp_TranReg"/>
</dbReference>
<dbReference type="GO" id="GO:0003677">
    <property type="term" value="F:DNA binding"/>
    <property type="evidence" value="ECO:0007669"/>
    <property type="project" value="UniProtKB-KW"/>
</dbReference>
<dbReference type="SMART" id="SM00418">
    <property type="entry name" value="HTH_ARSR"/>
    <property type="match status" value="1"/>
</dbReference>
<evidence type="ECO:0000313" key="5">
    <source>
        <dbReference type="EMBL" id="SOU93392.1"/>
    </source>
</evidence>
<dbReference type="InterPro" id="IPR036390">
    <property type="entry name" value="WH_DNA-bd_sf"/>
</dbReference>
<dbReference type="Pfam" id="PF01022">
    <property type="entry name" value="HTH_5"/>
    <property type="match status" value="1"/>
</dbReference>
<evidence type="ECO:0000256" key="3">
    <source>
        <dbReference type="ARBA" id="ARBA00023163"/>
    </source>
</evidence>
<protein>
    <submittedName>
        <fullName evidence="5">DNA-binding transcriptional regulator, ArsR family</fullName>
    </submittedName>
</protein>
<dbReference type="PANTHER" id="PTHR33154:SF18">
    <property type="entry name" value="ARSENICAL RESISTANCE OPERON REPRESSOR"/>
    <property type="match status" value="1"/>
</dbReference>
<dbReference type="EMBL" id="LT966316">
    <property type="protein sequence ID" value="SOU93392.1"/>
    <property type="molecule type" value="Genomic_DNA"/>
</dbReference>
<gene>
    <name evidence="5" type="ORF">LFTS_02042</name>
</gene>
<dbReference type="PANTHER" id="PTHR33154">
    <property type="entry name" value="TRANSCRIPTIONAL REGULATOR, ARSR FAMILY"/>
    <property type="match status" value="1"/>
</dbReference>